<dbReference type="InterPro" id="IPR036638">
    <property type="entry name" value="HLH_DNA-bd_sf"/>
</dbReference>
<proteinExistence type="predicted"/>
<dbReference type="RGD" id="1589577">
    <property type="gene designation" value="Sohlh2"/>
</dbReference>
<dbReference type="CDD" id="cd18908">
    <property type="entry name" value="bHLH_SOHLH1_2"/>
    <property type="match status" value="1"/>
</dbReference>
<reference evidence="11" key="2">
    <citation type="submission" date="2025-08" db="UniProtKB">
        <authorList>
            <consortium name="Ensembl"/>
        </authorList>
    </citation>
    <scope>IDENTIFICATION</scope>
    <source>
        <strain evidence="11">Brown Norway</strain>
    </source>
</reference>
<evidence type="ECO:0000256" key="2">
    <source>
        <dbReference type="ARBA" id="ARBA00022473"/>
    </source>
</evidence>
<keyword evidence="7" id="KW-0804">Transcription</keyword>
<dbReference type="GeneTree" id="ENSGT00390000016050"/>
<keyword evidence="6" id="KW-0238">DNA-binding</keyword>
<keyword evidence="3" id="KW-0221">Differentiation</keyword>
<dbReference type="PANTHER" id="PTHR15402">
    <property type="entry name" value="TRANSCRIPTION FACTOR-LIKE 5 PROTEIN"/>
    <property type="match status" value="1"/>
</dbReference>
<comment type="subcellular location">
    <subcellularLocation>
        <location evidence="1">Nucleus</location>
    </subcellularLocation>
</comment>
<evidence type="ECO:0000313" key="11">
    <source>
        <dbReference type="Ensembl" id="ENSRNOP00000107781.1"/>
    </source>
</evidence>
<evidence type="ECO:0000256" key="3">
    <source>
        <dbReference type="ARBA" id="ARBA00022782"/>
    </source>
</evidence>
<name>A0ABK0LPG1_RAT</name>
<dbReference type="InterPro" id="IPR039583">
    <property type="entry name" value="TCFL5/SOLH1/2"/>
</dbReference>
<evidence type="ECO:0000256" key="9">
    <source>
        <dbReference type="SAM" id="MobiDB-lite"/>
    </source>
</evidence>
<evidence type="ECO:0000313" key="12">
    <source>
        <dbReference type="Proteomes" id="UP000002494"/>
    </source>
</evidence>
<evidence type="ECO:0000256" key="8">
    <source>
        <dbReference type="ARBA" id="ARBA00023242"/>
    </source>
</evidence>
<keyword evidence="8" id="KW-0539">Nucleus</keyword>
<keyword evidence="5" id="KW-0805">Transcription regulation</keyword>
<dbReference type="PANTHER" id="PTHR15402:SF4">
    <property type="entry name" value="SPERMATOGENESIS- AND OOGENESIS-SPECIFIC BASIC HELIX-LOOP-HELIX-CONTAINING PROTEIN 1"/>
    <property type="match status" value="1"/>
</dbReference>
<accession>A0ABK0LPG1</accession>
<dbReference type="Ensembl" id="ENSRNOT00000166599.1">
    <property type="protein sequence ID" value="ENSRNOP00000107781.1"/>
    <property type="gene ID" value="ENSRNOG00000038091.4"/>
</dbReference>
<evidence type="ECO:0000259" key="10">
    <source>
        <dbReference type="PROSITE" id="PS50888"/>
    </source>
</evidence>
<dbReference type="Gene3D" id="4.10.280.10">
    <property type="entry name" value="Helix-loop-helix DNA-binding domain"/>
    <property type="match status" value="1"/>
</dbReference>
<keyword evidence="4" id="KW-0744">Spermatogenesis</keyword>
<keyword evidence="12" id="KW-1185">Reference proteome</keyword>
<reference evidence="11" key="1">
    <citation type="submission" date="2024-01" db="EMBL/GenBank/DDBJ databases">
        <title>GRCr8: a new rat reference genome assembly contstructed from accurate long reads and long range scaffolding.</title>
        <authorList>
            <person name="Doris P.A."/>
            <person name="Kalbfleisch T."/>
            <person name="Li K."/>
            <person name="Howe K."/>
            <person name="Wood J."/>
        </authorList>
    </citation>
    <scope>NUCLEOTIDE SEQUENCE [LARGE SCALE GENOMIC DNA]</scope>
    <source>
        <strain evidence="11">Brown Norway</strain>
    </source>
</reference>
<evidence type="ECO:0000256" key="6">
    <source>
        <dbReference type="ARBA" id="ARBA00023125"/>
    </source>
</evidence>
<keyword evidence="2" id="KW-0217">Developmental protein</keyword>
<dbReference type="SUPFAM" id="SSF47459">
    <property type="entry name" value="HLH, helix-loop-helix DNA-binding domain"/>
    <property type="match status" value="1"/>
</dbReference>
<protein>
    <submittedName>
        <fullName evidence="11">Spermatogenesis and oogenesis specific basic helix-loop-helix 2</fullName>
    </submittedName>
</protein>
<evidence type="ECO:0000256" key="1">
    <source>
        <dbReference type="ARBA" id="ARBA00004123"/>
    </source>
</evidence>
<dbReference type="Proteomes" id="UP000002494">
    <property type="component" value="Chromosome 2"/>
</dbReference>
<feature type="region of interest" description="Disordered" evidence="9">
    <location>
        <begin position="1"/>
        <end position="21"/>
    </location>
</feature>
<feature type="compositionally biased region" description="Polar residues" evidence="9">
    <location>
        <begin position="468"/>
        <end position="488"/>
    </location>
</feature>
<sequence length="488" mass="53358">MADRISTGELGRRPGQSPVTEEVLRTELPGAVSAAQPECILPGRVDLLLVGDATRYFLAGSVQKFFSSTAQITLTISNVKKVAALLAANSFDIIFLKVTSTLTAEEQEAVRLIRSGKKKNTHLLFAFVIPEKLRGYISDYGADISFNEPLTLEKVNTVINYWKTYFTNTDMGNTELPPECRLYFQTSCSELGGHFPTDLFLCSELLNNDTGLGLKAPLSSPERNKKASFLHSSKEKLRRERIKFCCEQLRTLLPYVKGRKSDVASVIEATVDYVKQVRESLSPAIMAQITESLQSNKRFSKRQMPIELFLPCTATSQRGDAMLTSAFSPVQEIQLLADQGLNVYSMPAAGGPLEEAVRGQPGSVSEDLYKTRVPSTTLSLNSFHAVRYCSGPVSPHEAAARTNQNISIYLPPTGPSVSSFTPQHCNAMLCPTRPASSSCLCTSGHELPASSRTASSSIFRGFRESDSGHQASQQPTGPSLQPQDSSYF</sequence>
<feature type="region of interest" description="Disordered" evidence="9">
    <location>
        <begin position="448"/>
        <end position="488"/>
    </location>
</feature>
<gene>
    <name evidence="11" type="primary">Sohlh2</name>
</gene>
<dbReference type="PROSITE" id="PS50888">
    <property type="entry name" value="BHLH"/>
    <property type="match status" value="1"/>
</dbReference>
<evidence type="ECO:0000256" key="4">
    <source>
        <dbReference type="ARBA" id="ARBA00022871"/>
    </source>
</evidence>
<evidence type="ECO:0000256" key="7">
    <source>
        <dbReference type="ARBA" id="ARBA00023163"/>
    </source>
</evidence>
<reference evidence="11" key="3">
    <citation type="submission" date="2025-09" db="UniProtKB">
        <authorList>
            <consortium name="Ensembl"/>
        </authorList>
    </citation>
    <scope>IDENTIFICATION</scope>
    <source>
        <strain evidence="11">Brown Norway</strain>
    </source>
</reference>
<feature type="domain" description="BHLH" evidence="10">
    <location>
        <begin position="226"/>
        <end position="277"/>
    </location>
</feature>
<dbReference type="Pfam" id="PF00010">
    <property type="entry name" value="HLH"/>
    <property type="match status" value="1"/>
</dbReference>
<dbReference type="SMART" id="SM00353">
    <property type="entry name" value="HLH"/>
    <property type="match status" value="1"/>
</dbReference>
<organism evidence="11 12">
    <name type="scientific">Rattus norvegicus</name>
    <name type="common">Rat</name>
    <dbReference type="NCBI Taxonomy" id="10116"/>
    <lineage>
        <taxon>Eukaryota</taxon>
        <taxon>Metazoa</taxon>
        <taxon>Chordata</taxon>
        <taxon>Craniata</taxon>
        <taxon>Vertebrata</taxon>
        <taxon>Euteleostomi</taxon>
        <taxon>Mammalia</taxon>
        <taxon>Eutheria</taxon>
        <taxon>Euarchontoglires</taxon>
        <taxon>Glires</taxon>
        <taxon>Rodentia</taxon>
        <taxon>Myomorpha</taxon>
        <taxon>Muroidea</taxon>
        <taxon>Muridae</taxon>
        <taxon>Murinae</taxon>
        <taxon>Rattus</taxon>
    </lineage>
</organism>
<dbReference type="InterPro" id="IPR011598">
    <property type="entry name" value="bHLH_dom"/>
</dbReference>
<evidence type="ECO:0000256" key="5">
    <source>
        <dbReference type="ARBA" id="ARBA00023015"/>
    </source>
</evidence>